<feature type="region of interest" description="Disordered" evidence="1">
    <location>
        <begin position="276"/>
        <end position="523"/>
    </location>
</feature>
<evidence type="ECO:0000259" key="2">
    <source>
        <dbReference type="Pfam" id="PF02720"/>
    </source>
</evidence>
<evidence type="ECO:0000256" key="1">
    <source>
        <dbReference type="SAM" id="MobiDB-lite"/>
    </source>
</evidence>
<dbReference type="Pfam" id="PF02720">
    <property type="entry name" value="DUF222"/>
    <property type="match status" value="1"/>
</dbReference>
<evidence type="ECO:0000313" key="4">
    <source>
        <dbReference type="Proteomes" id="UP000824504"/>
    </source>
</evidence>
<name>A0ABX8SLW9_9ACTN</name>
<feature type="compositionally biased region" description="Pro residues" evidence="1">
    <location>
        <begin position="465"/>
        <end position="474"/>
    </location>
</feature>
<feature type="compositionally biased region" description="Basic and acidic residues" evidence="1">
    <location>
        <begin position="366"/>
        <end position="384"/>
    </location>
</feature>
<feature type="compositionally biased region" description="Acidic residues" evidence="1">
    <location>
        <begin position="304"/>
        <end position="342"/>
    </location>
</feature>
<feature type="compositionally biased region" description="Pro residues" evidence="1">
    <location>
        <begin position="343"/>
        <end position="352"/>
    </location>
</feature>
<gene>
    <name evidence="3" type="ORF">KDB89_03875</name>
</gene>
<keyword evidence="4" id="KW-1185">Reference proteome</keyword>
<sequence>METRRRDDSRQATHRLRAGVALRRRGEAEELEAICDLALAYRLDEADLLDYGTEVYRDRDTKLPEKLVRPGGEGTPSVSEFLAMEVAALLRCSQTAAIERIVSALNLRYRHPMLFEAVINGEVERWLAARAAWLCRDLDPLQAETVTARWLPRQYGLVPSAALGELKKLIIRADAAAARAREAEARTRRGVWLRDEEPGVTSIGGRLDVLDGRIVDERLHQISERLKARYPGLGHSARRAKALSLAMNPDLLLTLLEADQPALGIDLDSGLECRGIDSNRPGGDLNRSESDHDTPVIAPLPGEPPDEDGAPFPDEPPDEDGAPLPDEPPDEDEAPFPDELPEIEPPSPPGPDPFASLKALRQACAEPRRSARRPDQSPEPRSRFSEPPSRFPELVEGRRAERGETRDTSRPDRFPEPTRLAEPPSRFPELVEGHRAQRGEDPPPHTARLDGGGTEPSPHARRPDTPPPPTPAPLPRVERSSCTSPRTRTETWTRSHRSNAPTPSPPPCSASCSATGTATGRSA</sequence>
<dbReference type="EMBL" id="CP079216">
    <property type="protein sequence ID" value="QXT63625.1"/>
    <property type="molecule type" value="Genomic_DNA"/>
</dbReference>
<dbReference type="InterPro" id="IPR003870">
    <property type="entry name" value="DUF222"/>
</dbReference>
<dbReference type="RefSeq" id="WP_219083553.1">
    <property type="nucleotide sequence ID" value="NZ_CP079216.1"/>
</dbReference>
<reference evidence="3 4" key="1">
    <citation type="submission" date="2021-07" db="EMBL/GenBank/DDBJ databases">
        <title>complete genome sequencing of Tessaracoccus sp.J1M15.</title>
        <authorList>
            <person name="Bae J.-W."/>
            <person name="Kim D.-y."/>
        </authorList>
    </citation>
    <scope>NUCLEOTIDE SEQUENCE [LARGE SCALE GENOMIC DNA]</scope>
    <source>
        <strain evidence="3 4">J1M15</strain>
    </source>
</reference>
<evidence type="ECO:0000313" key="3">
    <source>
        <dbReference type="EMBL" id="QXT63625.1"/>
    </source>
</evidence>
<feature type="compositionally biased region" description="Basic and acidic residues" evidence="1">
    <location>
        <begin position="429"/>
        <end position="443"/>
    </location>
</feature>
<proteinExistence type="predicted"/>
<feature type="compositionally biased region" description="Basic and acidic residues" evidence="1">
    <location>
        <begin position="393"/>
        <end position="416"/>
    </location>
</feature>
<dbReference type="Proteomes" id="UP000824504">
    <property type="component" value="Chromosome"/>
</dbReference>
<accession>A0ABX8SLW9</accession>
<protein>
    <submittedName>
        <fullName evidence="3">DUF222 domain-containing protein</fullName>
    </submittedName>
</protein>
<organism evidence="3 4">
    <name type="scientific">Tessaracoccus palaemonis</name>
    <dbReference type="NCBI Taxonomy" id="2829499"/>
    <lineage>
        <taxon>Bacteria</taxon>
        <taxon>Bacillati</taxon>
        <taxon>Actinomycetota</taxon>
        <taxon>Actinomycetes</taxon>
        <taxon>Propionibacteriales</taxon>
        <taxon>Propionibacteriaceae</taxon>
        <taxon>Tessaracoccus</taxon>
    </lineage>
</organism>
<feature type="domain" description="DUF222" evidence="2">
    <location>
        <begin position="82"/>
        <end position="225"/>
    </location>
</feature>